<keyword evidence="5 7" id="KW-1133">Transmembrane helix</keyword>
<comment type="subcellular location">
    <subcellularLocation>
        <location evidence="1">Cell membrane</location>
        <topology evidence="1">Multi-pass membrane protein</topology>
    </subcellularLocation>
</comment>
<dbReference type="InterPro" id="IPR003706">
    <property type="entry name" value="CstA_N"/>
</dbReference>
<feature type="transmembrane region" description="Helical" evidence="7">
    <location>
        <begin position="75"/>
        <end position="101"/>
    </location>
</feature>
<evidence type="ECO:0000259" key="8">
    <source>
        <dbReference type="Pfam" id="PF02554"/>
    </source>
</evidence>
<reference evidence="9" key="1">
    <citation type="submission" date="2019-02" db="EMBL/GenBank/DDBJ databases">
        <authorList>
            <person name="Gruber-Vodicka R. H."/>
            <person name="Seah K. B. B."/>
        </authorList>
    </citation>
    <scope>NUCLEOTIDE SEQUENCE</scope>
    <source>
        <strain evidence="9">BECK_BZ131</strain>
    </source>
</reference>
<protein>
    <submittedName>
        <fullName evidence="9">Carbon starvation protein</fullName>
    </submittedName>
</protein>
<proteinExistence type="inferred from homology"/>
<dbReference type="EMBL" id="CAADFE010000012">
    <property type="protein sequence ID" value="VFJ67606.1"/>
    <property type="molecule type" value="Genomic_DNA"/>
</dbReference>
<name>A0A450TJR1_9GAMM</name>
<keyword evidence="6 7" id="KW-0472">Membrane</keyword>
<dbReference type="AlphaFoldDB" id="A0A450TJR1"/>
<accession>A0A450TJR1</accession>
<organism evidence="9">
    <name type="scientific">Candidatus Kentrum sp. FW</name>
    <dbReference type="NCBI Taxonomy" id="2126338"/>
    <lineage>
        <taxon>Bacteria</taxon>
        <taxon>Pseudomonadati</taxon>
        <taxon>Pseudomonadota</taxon>
        <taxon>Gammaproteobacteria</taxon>
        <taxon>Candidatus Kentrum</taxon>
    </lineage>
</organism>
<dbReference type="PANTHER" id="PTHR30252:SF0">
    <property type="entry name" value="PEPTIDE TRANSPORTER CSTA"/>
    <property type="match status" value="1"/>
</dbReference>
<dbReference type="GO" id="GO:0005886">
    <property type="term" value="C:plasma membrane"/>
    <property type="evidence" value="ECO:0007669"/>
    <property type="project" value="UniProtKB-SubCell"/>
</dbReference>
<dbReference type="InterPro" id="IPR051605">
    <property type="entry name" value="CstA"/>
</dbReference>
<feature type="transmembrane region" description="Helical" evidence="7">
    <location>
        <begin position="108"/>
        <end position="127"/>
    </location>
</feature>
<feature type="transmembrane region" description="Helical" evidence="7">
    <location>
        <begin position="139"/>
        <end position="163"/>
    </location>
</feature>
<evidence type="ECO:0000256" key="1">
    <source>
        <dbReference type="ARBA" id="ARBA00004651"/>
    </source>
</evidence>
<dbReference type="PANTHER" id="PTHR30252">
    <property type="entry name" value="INNER MEMBRANE PEPTIDE TRANSPORTER"/>
    <property type="match status" value="1"/>
</dbReference>
<evidence type="ECO:0000256" key="7">
    <source>
        <dbReference type="SAM" id="Phobius"/>
    </source>
</evidence>
<sequence>MGLPIELSHTFVSVVAVAFAMTSVDTGTRLLRFNVREISYAIEVRVLENRYVSTLIAVSAIGFFAFFTVEGRPAGLFLWTLFGTTNQILAGLTLLAVTLYLYRRKKPILYTMLPMFLVLAATVSAMFMGVRKAVGEEQWSVAIIGAIILAFALWLILEGIIAFRRIRRAVRQRKVHAHPIR</sequence>
<evidence type="ECO:0000313" key="9">
    <source>
        <dbReference type="EMBL" id="VFJ67606.1"/>
    </source>
</evidence>
<gene>
    <name evidence="9" type="ORF">BECKFW1821C_GA0114237_101234</name>
</gene>
<evidence type="ECO:0000256" key="4">
    <source>
        <dbReference type="ARBA" id="ARBA00022692"/>
    </source>
</evidence>
<feature type="domain" description="CstA N-terminal" evidence="8">
    <location>
        <begin position="7"/>
        <end position="125"/>
    </location>
</feature>
<dbReference type="Pfam" id="PF02554">
    <property type="entry name" value="CstA"/>
    <property type="match status" value="1"/>
</dbReference>
<feature type="transmembrane region" description="Helical" evidence="7">
    <location>
        <begin position="51"/>
        <end position="69"/>
    </location>
</feature>
<evidence type="ECO:0000256" key="6">
    <source>
        <dbReference type="ARBA" id="ARBA00023136"/>
    </source>
</evidence>
<evidence type="ECO:0000256" key="3">
    <source>
        <dbReference type="ARBA" id="ARBA00022475"/>
    </source>
</evidence>
<feature type="transmembrane region" description="Helical" evidence="7">
    <location>
        <begin position="12"/>
        <end position="31"/>
    </location>
</feature>
<evidence type="ECO:0000256" key="2">
    <source>
        <dbReference type="ARBA" id="ARBA00007755"/>
    </source>
</evidence>
<keyword evidence="3" id="KW-1003">Cell membrane</keyword>
<evidence type="ECO:0000256" key="5">
    <source>
        <dbReference type="ARBA" id="ARBA00022989"/>
    </source>
</evidence>
<keyword evidence="4 7" id="KW-0812">Transmembrane</keyword>
<comment type="similarity">
    <text evidence="2">Belongs to the peptide transporter carbon starvation (CstA) (TC 2.A.114) family.</text>
</comment>
<dbReference type="GO" id="GO:0009267">
    <property type="term" value="P:cellular response to starvation"/>
    <property type="evidence" value="ECO:0007669"/>
    <property type="project" value="InterPro"/>
</dbReference>